<dbReference type="AlphaFoldDB" id="A0A916J552"/>
<evidence type="ECO:0000259" key="5">
    <source>
        <dbReference type="Pfam" id="PF03865"/>
    </source>
</evidence>
<organism evidence="7 8">
    <name type="scientific">Georgfuchsia toluolica</name>
    <dbReference type="NCBI Taxonomy" id="424218"/>
    <lineage>
        <taxon>Bacteria</taxon>
        <taxon>Pseudomonadati</taxon>
        <taxon>Pseudomonadota</taxon>
        <taxon>Betaproteobacteria</taxon>
        <taxon>Nitrosomonadales</taxon>
        <taxon>Sterolibacteriaceae</taxon>
        <taxon>Georgfuchsia</taxon>
    </lineage>
</organism>
<evidence type="ECO:0000256" key="2">
    <source>
        <dbReference type="ARBA" id="ARBA00022692"/>
    </source>
</evidence>
<dbReference type="Pfam" id="PF03865">
    <property type="entry name" value="ShlB"/>
    <property type="match status" value="1"/>
</dbReference>
<dbReference type="InterPro" id="IPR013686">
    <property type="entry name" value="Polypept-transport_assoc_ShlB"/>
</dbReference>
<accession>A0A916J552</accession>
<evidence type="ECO:0000259" key="6">
    <source>
        <dbReference type="Pfam" id="PF08479"/>
    </source>
</evidence>
<dbReference type="GO" id="GO:0046819">
    <property type="term" value="P:protein secretion by the type V secretion system"/>
    <property type="evidence" value="ECO:0007669"/>
    <property type="project" value="TreeGrafter"/>
</dbReference>
<dbReference type="InterPro" id="IPR051544">
    <property type="entry name" value="TPS_OM_transporter"/>
</dbReference>
<evidence type="ECO:0000256" key="4">
    <source>
        <dbReference type="SAM" id="SignalP"/>
    </source>
</evidence>
<dbReference type="PANTHER" id="PTHR34597:SF6">
    <property type="entry name" value="BLR6126 PROTEIN"/>
    <property type="match status" value="1"/>
</dbReference>
<keyword evidence="8" id="KW-1185">Reference proteome</keyword>
<keyword evidence="1" id="KW-1134">Transmembrane beta strand</keyword>
<evidence type="ECO:0000313" key="7">
    <source>
        <dbReference type="EMBL" id="CAG4884871.1"/>
    </source>
</evidence>
<sequence>MKKIIWAAIVACLFFVATTVRAEDEKFEITGFDVRGNSLLPKDEVASLVAPFTGKDRVYGDVQRALEALEAAYRARGFGTVTVYVPEQELKGGVVVLQVTEAVIGKVSVTGNRSFSAENVRAALPQLKEGTAPNLSAISDNVQLSNENPAKHVELTLGVSEEAGKVDAKVGVSDENPRRVYFSLDNTGDKEKTGQYRLGVSYRDANVFGHDEVMTLGYIMAPDAPGGVDVNVFTAGLRIPFYKLGDSLDLIVATSSVNVPANVITPGGGPLSLSGKGYVLAARWNNLFPRQGEYNSRMVYGFDYKWTDNPCRPKIVGAGCVDYLATPLSATYIGQWQKPNLAADFSLGAAYNATPLDHQERWRYNYAANARSTDANFLILKGGGSYLRSLPGDWQVRGVLSAQYSSDPLPSSEQLSLAGSTAVRGFSERVLTADSGLVANLEAYTPDLVPLLDTKTGLPGTLRALVFYDWAYGDSNSAGGWTAPAGICNTPCLATPSVTTMVSSVGLGLRYLLQKDISAKFDWARILNSAPNPAALTQRIDDLWRMHFALVYGF</sequence>
<gene>
    <name evidence="7" type="ORF">GTOL_12754</name>
</gene>
<protein>
    <submittedName>
        <fullName evidence="7">Hemolysin activation/secretion protein</fullName>
    </submittedName>
</protein>
<dbReference type="RefSeq" id="WP_220636675.1">
    <property type="nucleotide sequence ID" value="NZ_CAJQUM010000001.1"/>
</dbReference>
<dbReference type="Gene3D" id="2.40.160.50">
    <property type="entry name" value="membrane protein fhac: a member of the omp85/tpsb transporter family"/>
    <property type="match status" value="1"/>
</dbReference>
<feature type="chain" id="PRO_5037125784" evidence="4">
    <location>
        <begin position="23"/>
        <end position="554"/>
    </location>
</feature>
<feature type="signal peptide" evidence="4">
    <location>
        <begin position="1"/>
        <end position="22"/>
    </location>
</feature>
<feature type="domain" description="Polypeptide-transport-associated ShlB-type" evidence="6">
    <location>
        <begin position="27"/>
        <end position="101"/>
    </location>
</feature>
<dbReference type="InterPro" id="IPR005565">
    <property type="entry name" value="Hemolysn_activator_HlyB_C"/>
</dbReference>
<dbReference type="PANTHER" id="PTHR34597">
    <property type="entry name" value="SLR1661 PROTEIN"/>
    <property type="match status" value="1"/>
</dbReference>
<reference evidence="7" key="1">
    <citation type="submission" date="2021-04" db="EMBL/GenBank/DDBJ databases">
        <authorList>
            <person name="Hornung B."/>
        </authorList>
    </citation>
    <scope>NUCLEOTIDE SEQUENCE</scope>
    <source>
        <strain evidence="7">G5G6</strain>
    </source>
</reference>
<keyword evidence="1" id="KW-0472">Membrane</keyword>
<keyword evidence="4" id="KW-0732">Signal</keyword>
<evidence type="ECO:0000313" key="8">
    <source>
        <dbReference type="Proteomes" id="UP000742786"/>
    </source>
</evidence>
<feature type="domain" description="Haemolysin activator HlyB C-terminal" evidence="5">
    <location>
        <begin position="169"/>
        <end position="439"/>
    </location>
</feature>
<keyword evidence="2" id="KW-0812">Transmembrane</keyword>
<dbReference type="Proteomes" id="UP000742786">
    <property type="component" value="Unassembled WGS sequence"/>
</dbReference>
<keyword evidence="3" id="KW-0998">Cell outer membrane</keyword>
<dbReference type="Gene3D" id="3.10.20.310">
    <property type="entry name" value="membrane protein fhac"/>
    <property type="match status" value="1"/>
</dbReference>
<dbReference type="GO" id="GO:0008320">
    <property type="term" value="F:protein transmembrane transporter activity"/>
    <property type="evidence" value="ECO:0007669"/>
    <property type="project" value="TreeGrafter"/>
</dbReference>
<evidence type="ECO:0000256" key="3">
    <source>
        <dbReference type="ARBA" id="ARBA00023237"/>
    </source>
</evidence>
<comment type="caution">
    <text evidence="7">The sequence shown here is derived from an EMBL/GenBank/DDBJ whole genome shotgun (WGS) entry which is preliminary data.</text>
</comment>
<evidence type="ECO:0000256" key="1">
    <source>
        <dbReference type="ARBA" id="ARBA00022452"/>
    </source>
</evidence>
<dbReference type="Pfam" id="PF08479">
    <property type="entry name" value="POTRA_2"/>
    <property type="match status" value="1"/>
</dbReference>
<dbReference type="GO" id="GO:0098046">
    <property type="term" value="C:type V protein secretion system complex"/>
    <property type="evidence" value="ECO:0007669"/>
    <property type="project" value="TreeGrafter"/>
</dbReference>
<name>A0A916J552_9PROT</name>
<dbReference type="EMBL" id="CAJQUM010000001">
    <property type="protein sequence ID" value="CAG4884871.1"/>
    <property type="molecule type" value="Genomic_DNA"/>
</dbReference>
<proteinExistence type="predicted"/>